<dbReference type="RefSeq" id="WP_188987365.1">
    <property type="nucleotide sequence ID" value="NZ_BAAAHC010000019.1"/>
</dbReference>
<evidence type="ECO:0000313" key="2">
    <source>
        <dbReference type="EMBL" id="GAA0536695.1"/>
    </source>
</evidence>
<keyword evidence="5" id="KW-1185">Reference proteome</keyword>
<evidence type="ECO:0000313" key="5">
    <source>
        <dbReference type="Proteomes" id="UP001500220"/>
    </source>
</evidence>
<protein>
    <submittedName>
        <fullName evidence="3">Uncharacterized protein</fullName>
    </submittedName>
</protein>
<comment type="caution">
    <text evidence="3">The sequence shown here is derived from an EMBL/GenBank/DDBJ whole genome shotgun (WGS) entry which is preliminary data.</text>
</comment>
<gene>
    <name evidence="2" type="ORF">GCM10009545_44340</name>
    <name evidence="3" type="ORF">GCM10011581_23410</name>
</gene>
<dbReference type="Proteomes" id="UP001500220">
    <property type="component" value="Unassembled WGS sequence"/>
</dbReference>
<evidence type="ECO:0000313" key="4">
    <source>
        <dbReference type="Proteomes" id="UP000597989"/>
    </source>
</evidence>
<reference evidence="3" key="4">
    <citation type="submission" date="2020-09" db="EMBL/GenBank/DDBJ databases">
        <authorList>
            <person name="Sun Q."/>
            <person name="Zhou Y."/>
        </authorList>
    </citation>
    <scope>NUCLEOTIDE SEQUENCE</scope>
    <source>
        <strain evidence="3">CGMCC 4.7206</strain>
    </source>
</reference>
<dbReference type="EMBL" id="BMMT01000007">
    <property type="protein sequence ID" value="GGI85637.1"/>
    <property type="molecule type" value="Genomic_DNA"/>
</dbReference>
<dbReference type="Proteomes" id="UP000597989">
    <property type="component" value="Unassembled WGS sequence"/>
</dbReference>
<feature type="compositionally biased region" description="Acidic residues" evidence="1">
    <location>
        <begin position="1"/>
        <end position="10"/>
    </location>
</feature>
<reference evidence="2" key="5">
    <citation type="submission" date="2023-12" db="EMBL/GenBank/DDBJ databases">
        <authorList>
            <person name="Sun Q."/>
            <person name="Inoue M."/>
        </authorList>
    </citation>
    <scope>NUCLEOTIDE SEQUENCE</scope>
    <source>
        <strain evidence="2">JCM 10664</strain>
    </source>
</reference>
<evidence type="ECO:0000313" key="3">
    <source>
        <dbReference type="EMBL" id="GGI85637.1"/>
    </source>
</evidence>
<organism evidence="3 4">
    <name type="scientific">Saccharopolyspora thermophila</name>
    <dbReference type="NCBI Taxonomy" id="89367"/>
    <lineage>
        <taxon>Bacteria</taxon>
        <taxon>Bacillati</taxon>
        <taxon>Actinomycetota</taxon>
        <taxon>Actinomycetes</taxon>
        <taxon>Pseudonocardiales</taxon>
        <taxon>Pseudonocardiaceae</taxon>
        <taxon>Saccharopolyspora</taxon>
    </lineage>
</organism>
<reference evidence="3 4" key="2">
    <citation type="journal article" date="2014" name="Int. J. Syst. Evol. Microbiol.">
        <title>Complete genome sequence of Corynebacterium casei LMG S-19264T (=DSM 44701T), isolated from a smear-ripened cheese.</title>
        <authorList>
            <consortium name="US DOE Joint Genome Institute (JGI-PGF)"/>
            <person name="Walter F."/>
            <person name="Albersmeier A."/>
            <person name="Kalinowski J."/>
            <person name="Ruckert C."/>
        </authorList>
    </citation>
    <scope>NUCLEOTIDE SEQUENCE [LARGE SCALE GENOMIC DNA]</scope>
    <source>
        <strain evidence="3 4">CGMCC 4.7206</strain>
    </source>
</reference>
<sequence length="56" mass="6044">MDPETPEADAAEQVRPAEDVLDEEEPGTLEVPLDADPADAADQSRPVPLDDAYDHD</sequence>
<dbReference type="AlphaFoldDB" id="A0A917NBW5"/>
<accession>A0A917NBW5</accession>
<proteinExistence type="predicted"/>
<dbReference type="EMBL" id="BAAAHC010000019">
    <property type="protein sequence ID" value="GAA0536695.1"/>
    <property type="molecule type" value="Genomic_DNA"/>
</dbReference>
<name>A0A917NBW5_9PSEU</name>
<reference evidence="2" key="1">
    <citation type="journal article" date="2014" name="Int. J. Syst. Evol. Microbiol.">
        <title>Complete genome of a new Firmicutes species belonging to the dominant human colonic microbiota ('Ruminococcus bicirculans') reveals two chromosomes and a selective capacity to utilize plant glucans.</title>
        <authorList>
            <consortium name="NISC Comparative Sequencing Program"/>
            <person name="Wegmann U."/>
            <person name="Louis P."/>
            <person name="Goesmann A."/>
            <person name="Henrissat B."/>
            <person name="Duncan S.H."/>
            <person name="Flint H.J."/>
        </authorList>
    </citation>
    <scope>NUCLEOTIDE SEQUENCE</scope>
    <source>
        <strain evidence="2">JCM 10664</strain>
    </source>
</reference>
<evidence type="ECO:0000256" key="1">
    <source>
        <dbReference type="SAM" id="MobiDB-lite"/>
    </source>
</evidence>
<feature type="region of interest" description="Disordered" evidence="1">
    <location>
        <begin position="1"/>
        <end position="56"/>
    </location>
</feature>
<reference evidence="5" key="3">
    <citation type="journal article" date="2019" name="Int. J. Syst. Evol. Microbiol.">
        <title>The Global Catalogue of Microorganisms (GCM) 10K type strain sequencing project: providing services to taxonomists for standard genome sequencing and annotation.</title>
        <authorList>
            <consortium name="The Broad Institute Genomics Platform"/>
            <consortium name="The Broad Institute Genome Sequencing Center for Infectious Disease"/>
            <person name="Wu L."/>
            <person name="Ma J."/>
        </authorList>
    </citation>
    <scope>NUCLEOTIDE SEQUENCE [LARGE SCALE GENOMIC DNA]</scope>
    <source>
        <strain evidence="5">JCM 10664</strain>
    </source>
</reference>